<keyword evidence="2" id="KW-1185">Reference proteome</keyword>
<dbReference type="EMBL" id="JBHMAG010000012">
    <property type="protein sequence ID" value="MFB9753107.1"/>
    <property type="molecule type" value="Genomic_DNA"/>
</dbReference>
<dbReference type="PANTHER" id="PTHR22946">
    <property type="entry name" value="DIENELACTONE HYDROLASE DOMAIN-CONTAINING PROTEIN-RELATED"/>
    <property type="match status" value="1"/>
</dbReference>
<name>A0ABV5VXR5_9BACL</name>
<reference evidence="1 2" key="1">
    <citation type="submission" date="2024-09" db="EMBL/GenBank/DDBJ databases">
        <authorList>
            <person name="Sun Q."/>
            <person name="Mori K."/>
        </authorList>
    </citation>
    <scope>NUCLEOTIDE SEQUENCE [LARGE SCALE GENOMIC DNA]</scope>
    <source>
        <strain evidence="1 2">JCM 12520</strain>
    </source>
</reference>
<dbReference type="GO" id="GO:0016787">
    <property type="term" value="F:hydrolase activity"/>
    <property type="evidence" value="ECO:0007669"/>
    <property type="project" value="UniProtKB-KW"/>
</dbReference>
<proteinExistence type="predicted"/>
<dbReference type="InterPro" id="IPR025890">
    <property type="entry name" value="Abhydrolase_bac"/>
</dbReference>
<sequence>MGQMWHPDDYLEALYRSIKPEFRFRAQSEAEWGVWRSELKERLAASLGGFPDNAADLQPKLVEEVDCGAYVRQRVELVTFPGLTMPVYVLVPARRDGRLPAVVACHGHGYGSKEITNLRPDGVSAAMEPGYQRHFAVELAKRGFVVIVPELLGFGDRRTKAEADGDGYSSCHEISTYLLQLGLTMAGHRVYETIRAVDYAARRPEIDPERIGCMGISGGGLVASFAAALDERLKAVVVSGYVNTFRASILSVHHCVDNYIPGLLRYAEQPDIVGLIAPRPLLVESGTDDPIFPLSAADEACGQIAAVYRLLGEEEKFARDTFEGGHVISGAQAYDWLLRWL</sequence>
<evidence type="ECO:0000313" key="2">
    <source>
        <dbReference type="Proteomes" id="UP001589619"/>
    </source>
</evidence>
<keyword evidence="1" id="KW-0378">Hydrolase</keyword>
<evidence type="ECO:0000313" key="1">
    <source>
        <dbReference type="EMBL" id="MFB9753107.1"/>
    </source>
</evidence>
<dbReference type="Gene3D" id="3.40.50.1820">
    <property type="entry name" value="alpha/beta hydrolase"/>
    <property type="match status" value="1"/>
</dbReference>
<dbReference type="SUPFAM" id="SSF53474">
    <property type="entry name" value="alpha/beta-Hydrolases"/>
    <property type="match status" value="1"/>
</dbReference>
<dbReference type="Proteomes" id="UP001589619">
    <property type="component" value="Unassembled WGS sequence"/>
</dbReference>
<dbReference type="Pfam" id="PF12715">
    <property type="entry name" value="Abhydrolase_7"/>
    <property type="match status" value="1"/>
</dbReference>
<organism evidence="1 2">
    <name type="scientific">Paenibacillus hodogayensis</name>
    <dbReference type="NCBI Taxonomy" id="279208"/>
    <lineage>
        <taxon>Bacteria</taxon>
        <taxon>Bacillati</taxon>
        <taxon>Bacillota</taxon>
        <taxon>Bacilli</taxon>
        <taxon>Bacillales</taxon>
        <taxon>Paenibacillaceae</taxon>
        <taxon>Paenibacillus</taxon>
    </lineage>
</organism>
<comment type="caution">
    <text evidence="1">The sequence shown here is derived from an EMBL/GenBank/DDBJ whole genome shotgun (WGS) entry which is preliminary data.</text>
</comment>
<dbReference type="RefSeq" id="WP_344902339.1">
    <property type="nucleotide sequence ID" value="NZ_BAAAYO010000001.1"/>
</dbReference>
<protein>
    <submittedName>
        <fullName evidence="1">Dienelactone hydrolase family protein</fullName>
        <ecNumber evidence="1">3.1.-.-</ecNumber>
    </submittedName>
</protein>
<gene>
    <name evidence="1" type="ORF">ACFFNY_16195</name>
</gene>
<dbReference type="InterPro" id="IPR029058">
    <property type="entry name" value="AB_hydrolase_fold"/>
</dbReference>
<dbReference type="InterPro" id="IPR050261">
    <property type="entry name" value="FrsA_esterase"/>
</dbReference>
<dbReference type="EC" id="3.1.-.-" evidence="1"/>
<accession>A0ABV5VXR5</accession>